<comment type="similarity">
    <text evidence="1">In the C-terminal section; belongs to the class-I pyridoxal-phosphate-dependent aminotransferase family.</text>
</comment>
<gene>
    <name evidence="8" type="ordered locus">Mpe_A3480</name>
</gene>
<evidence type="ECO:0000259" key="7">
    <source>
        <dbReference type="PROSITE" id="PS50949"/>
    </source>
</evidence>
<evidence type="ECO:0000256" key="3">
    <source>
        <dbReference type="ARBA" id="ARBA00023015"/>
    </source>
</evidence>
<evidence type="ECO:0000313" key="9">
    <source>
        <dbReference type="Proteomes" id="UP000000366"/>
    </source>
</evidence>
<dbReference type="GO" id="GO:0003700">
    <property type="term" value="F:DNA-binding transcription factor activity"/>
    <property type="evidence" value="ECO:0007669"/>
    <property type="project" value="InterPro"/>
</dbReference>
<feature type="domain" description="HTH gntR-type" evidence="7">
    <location>
        <begin position="35"/>
        <end position="103"/>
    </location>
</feature>
<reference evidence="8 9" key="1">
    <citation type="journal article" date="2007" name="J. Bacteriol.">
        <title>Whole-genome analysis of the methyl tert-butyl ether-degrading beta-proteobacterium Methylibium petroleiphilum PM1.</title>
        <authorList>
            <person name="Kane S.R."/>
            <person name="Chakicherla A.Y."/>
            <person name="Chain P.S.G."/>
            <person name="Schmidt R."/>
            <person name="Shin M.W."/>
            <person name="Legler T.C."/>
            <person name="Scow K.M."/>
            <person name="Larimer F.W."/>
            <person name="Lucas S.M."/>
            <person name="Richardson P.M."/>
            <person name="Hristova K.R."/>
        </authorList>
    </citation>
    <scope>NUCLEOTIDE SEQUENCE [LARGE SCALE GENOMIC DNA]</scope>
    <source>
        <strain evidence="9">ATCC BAA-1232 / LMG 22953 / PM1</strain>
    </source>
</reference>
<dbReference type="Pfam" id="PF00392">
    <property type="entry name" value="GntR"/>
    <property type="match status" value="1"/>
</dbReference>
<dbReference type="Pfam" id="PF00155">
    <property type="entry name" value="Aminotran_1_2"/>
    <property type="match status" value="1"/>
</dbReference>
<dbReference type="AlphaFoldDB" id="A2SLJ4"/>
<dbReference type="InterPro" id="IPR036388">
    <property type="entry name" value="WH-like_DNA-bd_sf"/>
</dbReference>
<dbReference type="EMBL" id="CP000555">
    <property type="protein sequence ID" value="ABM96433.1"/>
    <property type="molecule type" value="Genomic_DNA"/>
</dbReference>
<dbReference type="STRING" id="420662.Mpe_A3480"/>
<dbReference type="InterPro" id="IPR036390">
    <property type="entry name" value="WH_DNA-bd_sf"/>
</dbReference>
<dbReference type="InterPro" id="IPR015424">
    <property type="entry name" value="PyrdxlP-dep_Trfase"/>
</dbReference>
<dbReference type="SUPFAM" id="SSF46785">
    <property type="entry name" value="Winged helix' DNA-binding domain"/>
    <property type="match status" value="1"/>
</dbReference>
<dbReference type="InterPro" id="IPR015422">
    <property type="entry name" value="PyrdxlP-dep_Trfase_small"/>
</dbReference>
<evidence type="ECO:0000313" key="8">
    <source>
        <dbReference type="EMBL" id="ABM96433.1"/>
    </source>
</evidence>
<dbReference type="GO" id="GO:0003677">
    <property type="term" value="F:DNA binding"/>
    <property type="evidence" value="ECO:0007669"/>
    <property type="project" value="UniProtKB-KW"/>
</dbReference>
<keyword evidence="2" id="KW-0663">Pyridoxal phosphate</keyword>
<dbReference type="Proteomes" id="UP000000366">
    <property type="component" value="Chromosome"/>
</dbReference>
<sequence>MQSMRHPDPLPSPFIPMAAAKPMQHWLRRLEGSDRPAYLLIADLIAEDLRTGRLGAQERLPTLRQLADSLRLNYTTVARAYGEARKRGLIDSRPGMGTYVRGRSPAVPLRGGSGAEMTMNLPPEPEDPALVERLRDSARELMARSDLYTLMRYQDFGGSPEDKDAAVQWLRHRLPDCSAERVLVCPGIHSALAALVSQLARPGELVCVESLTYPGIKAIATQLGVQLHALALDDEGPSAADFEQACKTLKPKALYCNPTLLNPTTLTTSKRRREALADIALRYSVPIVEDDAYSMLPREVPPPLALLAPELTYYVTGFSKCLGAGLRTAYVSAPSERQAQRLAGALRATTVMASPVTNALATRWVVDGSAQAMLQAIRNESIARQAMAARHLARHAVQAQPEGFHLWLPLSSSWSTVEFASYLRTQGVGVVASAAFSTDGDPPDAVRICLGGPLTREDCDAALRLIADTLDHPLHPHATVM</sequence>
<dbReference type="CDD" id="cd00609">
    <property type="entry name" value="AAT_like"/>
    <property type="match status" value="1"/>
</dbReference>
<dbReference type="CDD" id="cd07377">
    <property type="entry name" value="WHTH_GntR"/>
    <property type="match status" value="1"/>
</dbReference>
<dbReference type="PANTHER" id="PTHR46577:SF1">
    <property type="entry name" value="HTH-TYPE TRANSCRIPTIONAL REGULATORY PROTEIN GABR"/>
    <property type="match status" value="1"/>
</dbReference>
<dbReference type="SUPFAM" id="SSF53383">
    <property type="entry name" value="PLP-dependent transferases"/>
    <property type="match status" value="1"/>
</dbReference>
<dbReference type="PANTHER" id="PTHR46577">
    <property type="entry name" value="HTH-TYPE TRANSCRIPTIONAL REGULATORY PROTEIN GABR"/>
    <property type="match status" value="1"/>
</dbReference>
<dbReference type="InterPro" id="IPR051446">
    <property type="entry name" value="HTH_trans_reg/aminotransferase"/>
</dbReference>
<dbReference type="eggNOG" id="COG1167">
    <property type="taxonomic scope" value="Bacteria"/>
</dbReference>
<evidence type="ECO:0000256" key="4">
    <source>
        <dbReference type="ARBA" id="ARBA00023125"/>
    </source>
</evidence>
<protein>
    <submittedName>
        <fullName evidence="8">Transcriptional regulator, GntR family</fullName>
    </submittedName>
</protein>
<evidence type="ECO:0000256" key="1">
    <source>
        <dbReference type="ARBA" id="ARBA00005384"/>
    </source>
</evidence>
<keyword evidence="4" id="KW-0238">DNA-binding</keyword>
<dbReference type="InterPro" id="IPR000524">
    <property type="entry name" value="Tscrpt_reg_HTH_GntR"/>
</dbReference>
<evidence type="ECO:0000256" key="2">
    <source>
        <dbReference type="ARBA" id="ARBA00022898"/>
    </source>
</evidence>
<dbReference type="Gene3D" id="3.40.640.10">
    <property type="entry name" value="Type I PLP-dependent aspartate aminotransferase-like (Major domain)"/>
    <property type="match status" value="1"/>
</dbReference>
<keyword evidence="3" id="KW-0805">Transcription regulation</keyword>
<evidence type="ECO:0000256" key="6">
    <source>
        <dbReference type="SAM" id="MobiDB-lite"/>
    </source>
</evidence>
<accession>A2SLJ4</accession>
<dbReference type="KEGG" id="mpt:Mpe_A3480"/>
<dbReference type="Gene3D" id="3.90.1150.10">
    <property type="entry name" value="Aspartate Aminotransferase, domain 1"/>
    <property type="match status" value="1"/>
</dbReference>
<dbReference type="SMART" id="SM00345">
    <property type="entry name" value="HTH_GNTR"/>
    <property type="match status" value="1"/>
</dbReference>
<organism evidence="8 9">
    <name type="scientific">Methylibium petroleiphilum (strain ATCC BAA-1232 / LMG 22953 / PM1)</name>
    <dbReference type="NCBI Taxonomy" id="420662"/>
    <lineage>
        <taxon>Bacteria</taxon>
        <taxon>Pseudomonadati</taxon>
        <taxon>Pseudomonadota</taxon>
        <taxon>Betaproteobacteria</taxon>
        <taxon>Burkholderiales</taxon>
        <taxon>Sphaerotilaceae</taxon>
        <taxon>Methylibium</taxon>
    </lineage>
</organism>
<keyword evidence="5" id="KW-0804">Transcription</keyword>
<dbReference type="Gene3D" id="1.10.10.10">
    <property type="entry name" value="Winged helix-like DNA-binding domain superfamily/Winged helix DNA-binding domain"/>
    <property type="match status" value="1"/>
</dbReference>
<name>A2SLJ4_METPP</name>
<dbReference type="GO" id="GO:0030170">
    <property type="term" value="F:pyridoxal phosphate binding"/>
    <property type="evidence" value="ECO:0007669"/>
    <property type="project" value="InterPro"/>
</dbReference>
<evidence type="ECO:0000256" key="5">
    <source>
        <dbReference type="ARBA" id="ARBA00023163"/>
    </source>
</evidence>
<keyword evidence="9" id="KW-1185">Reference proteome</keyword>
<dbReference type="HOGENOM" id="CLU_017584_0_0_4"/>
<dbReference type="InterPro" id="IPR015421">
    <property type="entry name" value="PyrdxlP-dep_Trfase_major"/>
</dbReference>
<dbReference type="PROSITE" id="PS50949">
    <property type="entry name" value="HTH_GNTR"/>
    <property type="match status" value="1"/>
</dbReference>
<feature type="region of interest" description="Disordered" evidence="6">
    <location>
        <begin position="101"/>
        <end position="127"/>
    </location>
</feature>
<dbReference type="InterPro" id="IPR004839">
    <property type="entry name" value="Aminotransferase_I/II_large"/>
</dbReference>
<proteinExistence type="inferred from homology"/>